<dbReference type="AlphaFoldDB" id="A0AA38F713"/>
<sequence length="514" mass="58644">MTERSTLDSVEAWIKGTNDEFTQIFSTGLDFNALKRVEEHMYHEIDKRLSGTMELMSEGGLKERIIRVGKKLKHPHHSEDALLKDLEETANCLAMLINPTIFWHEDVRVKIMVVTCIAEVTRVTTPNLPYSDDIMRDIFEHMVRSFQGLWNVTSPYYSKRVKILETMAKVKSCVLMLDLGCNDLILHMFEVFFGVIQDNRSKNVMVAIQSIMSTVINEYDDVPQQLLNVLKEELRQEASCISHTLAKGVMNQIKVKTYMAAKSSEKDMGMDPQGMSSLMHNNELFVSNTCTKCEGTEKSDAKVMDYSESDLANEDEEVVDEHGKLGSALKKDVSHLVDSLVSSHQWEKQYSAIHFGEFKTQVEMCGMDLVDIACMATNFGASTKSLKEKKGHGIRSSHDPYSMILMAAKEEEQGATKHGRSDLLNDLVSDKVKLNHVLPIILHANEIRRWHKDTDMDSIIMRGLRNKLQQFSLPTFRRMKQPKILQMLLHLSGMGTQVLGVLPWWYWRHELAIA</sequence>
<dbReference type="GO" id="GO:0007064">
    <property type="term" value="P:mitotic sister chromatid cohesion"/>
    <property type="evidence" value="ECO:0007669"/>
    <property type="project" value="InterPro"/>
</dbReference>
<dbReference type="EMBL" id="JAHRHJ020003251">
    <property type="protein sequence ID" value="KAH9292133.1"/>
    <property type="molecule type" value="Genomic_DNA"/>
</dbReference>
<evidence type="ECO:0000256" key="2">
    <source>
        <dbReference type="ARBA" id="ARBA00023242"/>
    </source>
</evidence>
<dbReference type="GO" id="GO:0005634">
    <property type="term" value="C:nucleus"/>
    <property type="evidence" value="ECO:0007669"/>
    <property type="project" value="UniProtKB-SubCell"/>
</dbReference>
<dbReference type="GO" id="GO:0006281">
    <property type="term" value="P:DNA repair"/>
    <property type="evidence" value="ECO:0007669"/>
    <property type="project" value="TreeGrafter"/>
</dbReference>
<dbReference type="Pfam" id="PF20168">
    <property type="entry name" value="PDS5"/>
    <property type="match status" value="1"/>
</dbReference>
<protein>
    <submittedName>
        <fullName evidence="3">Uncharacterized protein</fullName>
    </submittedName>
</protein>
<organism evidence="3 4">
    <name type="scientific">Taxus chinensis</name>
    <name type="common">Chinese yew</name>
    <name type="synonym">Taxus wallichiana var. chinensis</name>
    <dbReference type="NCBI Taxonomy" id="29808"/>
    <lineage>
        <taxon>Eukaryota</taxon>
        <taxon>Viridiplantae</taxon>
        <taxon>Streptophyta</taxon>
        <taxon>Embryophyta</taxon>
        <taxon>Tracheophyta</taxon>
        <taxon>Spermatophyta</taxon>
        <taxon>Pinopsida</taxon>
        <taxon>Pinidae</taxon>
        <taxon>Conifers II</taxon>
        <taxon>Cupressales</taxon>
        <taxon>Taxaceae</taxon>
        <taxon>Taxus</taxon>
    </lineage>
</organism>
<gene>
    <name evidence="3" type="ORF">KI387_042677</name>
</gene>
<evidence type="ECO:0000313" key="3">
    <source>
        <dbReference type="EMBL" id="KAH9292133.1"/>
    </source>
</evidence>
<dbReference type="PANTHER" id="PTHR12663:SF0">
    <property type="entry name" value="PRECOCIOUS DISSOCIATION OF SISTERS 5, ISOFORM A"/>
    <property type="match status" value="1"/>
</dbReference>
<reference evidence="3 4" key="1">
    <citation type="journal article" date="2021" name="Nat. Plants">
        <title>The Taxus genome provides insights into paclitaxel biosynthesis.</title>
        <authorList>
            <person name="Xiong X."/>
            <person name="Gou J."/>
            <person name="Liao Q."/>
            <person name="Li Y."/>
            <person name="Zhou Q."/>
            <person name="Bi G."/>
            <person name="Li C."/>
            <person name="Du R."/>
            <person name="Wang X."/>
            <person name="Sun T."/>
            <person name="Guo L."/>
            <person name="Liang H."/>
            <person name="Lu P."/>
            <person name="Wu Y."/>
            <person name="Zhang Z."/>
            <person name="Ro D.K."/>
            <person name="Shang Y."/>
            <person name="Huang S."/>
            <person name="Yan J."/>
        </authorList>
    </citation>
    <scope>NUCLEOTIDE SEQUENCE [LARGE SCALE GENOMIC DNA]</scope>
    <source>
        <strain evidence="3">Ta-2019</strain>
    </source>
</reference>
<dbReference type="InterPro" id="IPR039776">
    <property type="entry name" value="Pds5"/>
</dbReference>
<comment type="subcellular location">
    <subcellularLocation>
        <location evidence="1">Nucleus</location>
    </subcellularLocation>
</comment>
<evidence type="ECO:0000256" key="1">
    <source>
        <dbReference type="ARBA" id="ARBA00004123"/>
    </source>
</evidence>
<dbReference type="PANTHER" id="PTHR12663">
    <property type="entry name" value="ANDROGEN INDUCED INHIBITOR OF PROLIFERATION AS3 / PDS5-RELATED"/>
    <property type="match status" value="1"/>
</dbReference>
<dbReference type="Proteomes" id="UP000824469">
    <property type="component" value="Unassembled WGS sequence"/>
</dbReference>
<accession>A0AA38F713</accession>
<proteinExistence type="predicted"/>
<keyword evidence="4" id="KW-1185">Reference proteome</keyword>
<evidence type="ECO:0000313" key="4">
    <source>
        <dbReference type="Proteomes" id="UP000824469"/>
    </source>
</evidence>
<name>A0AA38F713_TAXCH</name>
<keyword evidence="2" id="KW-0539">Nucleus</keyword>
<comment type="caution">
    <text evidence="3">The sequence shown here is derived from an EMBL/GenBank/DDBJ whole genome shotgun (WGS) entry which is preliminary data.</text>
</comment>
<dbReference type="GO" id="GO:0000785">
    <property type="term" value="C:chromatin"/>
    <property type="evidence" value="ECO:0007669"/>
    <property type="project" value="TreeGrafter"/>
</dbReference>